<gene>
    <name evidence="2" type="ORF">ADIS_1563</name>
</gene>
<reference evidence="2 3" key="1">
    <citation type="submission" date="2013-02" db="EMBL/GenBank/DDBJ databases">
        <title>A novel strain isolated from Lonar lake, Maharashtra, India.</title>
        <authorList>
            <person name="Singh A."/>
        </authorList>
    </citation>
    <scope>NUCLEOTIDE SEQUENCE [LARGE SCALE GENOMIC DNA]</scope>
    <source>
        <strain evidence="2 3">AK24</strain>
    </source>
</reference>
<proteinExistence type="predicted"/>
<feature type="transmembrane region" description="Helical" evidence="1">
    <location>
        <begin position="13"/>
        <end position="37"/>
    </location>
</feature>
<name>R7ZVI3_9BACT</name>
<dbReference type="AlphaFoldDB" id="R7ZVI3"/>
<dbReference type="Proteomes" id="UP000013909">
    <property type="component" value="Unassembled WGS sequence"/>
</dbReference>
<sequence>MKEYWYHLDVNDLFRLGVFRIDGVVGVFFCAFHFFLLP</sequence>
<dbReference type="EMBL" id="AQHR01000044">
    <property type="protein sequence ID" value="EON78024.1"/>
    <property type="molecule type" value="Genomic_DNA"/>
</dbReference>
<evidence type="ECO:0000313" key="3">
    <source>
        <dbReference type="Proteomes" id="UP000013909"/>
    </source>
</evidence>
<protein>
    <submittedName>
        <fullName evidence="2">Uncharacterized protein</fullName>
    </submittedName>
</protein>
<keyword evidence="1" id="KW-0472">Membrane</keyword>
<keyword evidence="1" id="KW-0812">Transmembrane</keyword>
<evidence type="ECO:0000256" key="1">
    <source>
        <dbReference type="SAM" id="Phobius"/>
    </source>
</evidence>
<accession>R7ZVI3</accession>
<organism evidence="2 3">
    <name type="scientific">Lunatimonas lonarensis</name>
    <dbReference type="NCBI Taxonomy" id="1232681"/>
    <lineage>
        <taxon>Bacteria</taxon>
        <taxon>Pseudomonadati</taxon>
        <taxon>Bacteroidota</taxon>
        <taxon>Cytophagia</taxon>
        <taxon>Cytophagales</taxon>
        <taxon>Cyclobacteriaceae</taxon>
    </lineage>
</organism>
<keyword evidence="3" id="KW-1185">Reference proteome</keyword>
<evidence type="ECO:0000313" key="2">
    <source>
        <dbReference type="EMBL" id="EON78024.1"/>
    </source>
</evidence>
<keyword evidence="1" id="KW-1133">Transmembrane helix</keyword>
<comment type="caution">
    <text evidence="2">The sequence shown here is derived from an EMBL/GenBank/DDBJ whole genome shotgun (WGS) entry which is preliminary data.</text>
</comment>